<dbReference type="GO" id="GO:0005789">
    <property type="term" value="C:endoplasmic reticulum membrane"/>
    <property type="evidence" value="ECO:0007669"/>
    <property type="project" value="UniProtKB-SubCell"/>
</dbReference>
<evidence type="ECO:0000256" key="2">
    <source>
        <dbReference type="ARBA" id="ARBA00007149"/>
    </source>
</evidence>
<dbReference type="OrthoDB" id="5327821at2759"/>
<evidence type="ECO:0000256" key="1">
    <source>
        <dbReference type="ARBA" id="ARBA00004115"/>
    </source>
</evidence>
<reference evidence="10 11" key="1">
    <citation type="journal article" date="2018" name="Mol. Biol. Evol.">
        <title>Broad Genomic Sampling Reveals a Smut Pathogenic Ancestry of the Fungal Clade Ustilaginomycotina.</title>
        <authorList>
            <person name="Kijpornyongpan T."/>
            <person name="Mondo S.J."/>
            <person name="Barry K."/>
            <person name="Sandor L."/>
            <person name="Lee J."/>
            <person name="Lipzen A."/>
            <person name="Pangilinan J."/>
            <person name="LaButti K."/>
            <person name="Hainaut M."/>
            <person name="Henrissat B."/>
            <person name="Grigoriev I.V."/>
            <person name="Spatafora J.W."/>
            <person name="Aime M.C."/>
        </authorList>
    </citation>
    <scope>NUCLEOTIDE SEQUENCE [LARGE SCALE GENOMIC DNA]</scope>
    <source>
        <strain evidence="10 11">MCA 4198</strain>
    </source>
</reference>
<comment type="subcellular location">
    <subcellularLocation>
        <location evidence="1">Endoplasmic reticulum membrane</location>
        <topology evidence="1">Single-pass type I membrane protein</topology>
    </subcellularLocation>
</comment>
<keyword evidence="11" id="KW-1185">Reference proteome</keyword>
<name>A0A316YSZ4_9BASI</name>
<dbReference type="GO" id="GO:0006458">
    <property type="term" value="P:'de novo' protein folding"/>
    <property type="evidence" value="ECO:0007669"/>
    <property type="project" value="InterPro"/>
</dbReference>
<dbReference type="PANTHER" id="PTHR28090">
    <property type="entry name" value="PROTEIN ROT1"/>
    <property type="match status" value="1"/>
</dbReference>
<keyword evidence="8" id="KW-1133">Transmembrane helix</keyword>
<keyword evidence="6" id="KW-0732">Signal</keyword>
<evidence type="ECO:0000313" key="10">
    <source>
        <dbReference type="EMBL" id="PWN91924.1"/>
    </source>
</evidence>
<dbReference type="Proteomes" id="UP000245768">
    <property type="component" value="Unassembled WGS sequence"/>
</dbReference>
<gene>
    <name evidence="10" type="ORF">FA10DRAFT_265744</name>
</gene>
<proteinExistence type="inferred from homology"/>
<evidence type="ECO:0000256" key="6">
    <source>
        <dbReference type="ARBA" id="ARBA00022729"/>
    </source>
</evidence>
<dbReference type="STRING" id="215250.A0A316YSZ4"/>
<protein>
    <recommendedName>
        <fullName evidence="4">Protein ROT1</fullName>
    </recommendedName>
    <alternativeName>
        <fullName evidence="3">Protein rot1</fullName>
    </alternativeName>
</protein>
<keyword evidence="5" id="KW-0812">Transmembrane</keyword>
<dbReference type="InParanoid" id="A0A316YSZ4"/>
<evidence type="ECO:0000256" key="5">
    <source>
        <dbReference type="ARBA" id="ARBA00022692"/>
    </source>
</evidence>
<dbReference type="AlphaFoldDB" id="A0A316YSZ4"/>
<dbReference type="FunCoup" id="A0A316YSZ4">
    <property type="interactions" value="59"/>
</dbReference>
<dbReference type="EMBL" id="KZ819635">
    <property type="protein sequence ID" value="PWN91924.1"/>
    <property type="molecule type" value="Genomic_DNA"/>
</dbReference>
<dbReference type="GO" id="GO:0051082">
    <property type="term" value="F:unfolded protein binding"/>
    <property type="evidence" value="ECO:0007669"/>
    <property type="project" value="TreeGrafter"/>
</dbReference>
<organism evidence="10 11">
    <name type="scientific">Acaromyces ingoldii</name>
    <dbReference type="NCBI Taxonomy" id="215250"/>
    <lineage>
        <taxon>Eukaryota</taxon>
        <taxon>Fungi</taxon>
        <taxon>Dikarya</taxon>
        <taxon>Basidiomycota</taxon>
        <taxon>Ustilaginomycotina</taxon>
        <taxon>Exobasidiomycetes</taxon>
        <taxon>Exobasidiales</taxon>
        <taxon>Cryptobasidiaceae</taxon>
        <taxon>Acaromyces</taxon>
    </lineage>
</organism>
<evidence type="ECO:0000256" key="7">
    <source>
        <dbReference type="ARBA" id="ARBA00022824"/>
    </source>
</evidence>
<dbReference type="RefSeq" id="XP_025379122.1">
    <property type="nucleotide sequence ID" value="XM_025521193.1"/>
</dbReference>
<evidence type="ECO:0000313" key="11">
    <source>
        <dbReference type="Proteomes" id="UP000245768"/>
    </source>
</evidence>
<evidence type="ECO:0000256" key="4">
    <source>
        <dbReference type="ARBA" id="ARBA00017291"/>
    </source>
</evidence>
<evidence type="ECO:0000256" key="3">
    <source>
        <dbReference type="ARBA" id="ARBA00016195"/>
    </source>
</evidence>
<evidence type="ECO:0000256" key="8">
    <source>
        <dbReference type="ARBA" id="ARBA00022989"/>
    </source>
</evidence>
<keyword evidence="7" id="KW-0256">Endoplasmic reticulum</keyword>
<sequence>MAQAVTQQTNDDATIVGTWSSGSGAVTTGLQFYNPGNNTFNIPSVGGQSYSFTKDGFWEQALYIFTSDPTHPNCAQAQLIWQHGTFTQNSNGSLTLTPFEGDGRQLVQNGCTQQSQTLISYDQQEYMQGFYVRNDWHFGQGGIYLEMYEFDGTPKPWLWQTHNPPEMLPTQQLHKKIIGKVNGS</sequence>
<evidence type="ECO:0000256" key="9">
    <source>
        <dbReference type="ARBA" id="ARBA00023136"/>
    </source>
</evidence>
<keyword evidence="9" id="KW-0472">Membrane</keyword>
<dbReference type="PANTHER" id="PTHR28090:SF1">
    <property type="entry name" value="PROTEIN ROT1"/>
    <property type="match status" value="1"/>
</dbReference>
<dbReference type="InterPro" id="IPR019623">
    <property type="entry name" value="Rot1"/>
</dbReference>
<accession>A0A316YSZ4</accession>
<dbReference type="Pfam" id="PF10681">
    <property type="entry name" value="Rot1"/>
    <property type="match status" value="1"/>
</dbReference>
<comment type="similarity">
    <text evidence="2">Belongs to the ROT1 family.</text>
</comment>
<dbReference type="GeneID" id="37043109"/>